<dbReference type="SUPFAM" id="SSF56601">
    <property type="entry name" value="beta-lactamase/transpeptidase-like"/>
    <property type="match status" value="1"/>
</dbReference>
<name>A0A916S1B0_9BACT</name>
<sequence length="541" mass="58534">MNNIRRSLYVLAVSVPLLYSAITSASAQSFADEANVPSDIRAIIDGPRYKGAVWSLRVIDLETGQPLINLDPHHQFLIGSVRKVFTVGELMNEIGPSHTFDTPIYRRGTISEKGTLYGDLILVASGDLTMGGRTNPDGTVAITDFDHNEANALGNAELTKPDPLAGYAALAHQIAASGIKQITGEIIIDDRLFKPYYFREEFDLKPIFVNDDAVDLIINPSDPVNVGELASLKHRPHSAALSVDNAVRMTGPGTDINLEPGLPQCIGQPNCTATLTGDLPIDFVPLLTGSYPLIRIFRIVDPSSYARTVLIEKLRVAGVEVDAPMVEPNPSHLLPPKNSYDPNTRVAELKGLPYSEDARLINKISYNIGADTSLLLYGLTQGVDNMKAALGVEKKNLLMNYGIRPSEYSFVDGSGGGETTAVSPAVTHFLADMYRRPTFPDYFASFPILGVDGSLATFTDFESDETLAPAKGQVHAKTGTFIPPGGSLIKGQAFAGYIDAKSGRKLAYLLVVNDAPFKTIDDVIQVIQDESTISAILWRDN</sequence>
<dbReference type="InterPro" id="IPR012338">
    <property type="entry name" value="Beta-lactam/transpept-like"/>
</dbReference>
<dbReference type="Proteomes" id="UP000648801">
    <property type="component" value="Unassembled WGS sequence"/>
</dbReference>
<comment type="similarity">
    <text evidence="1">Belongs to the peptidase S13 family.</text>
</comment>
<feature type="signal peptide" evidence="3">
    <location>
        <begin position="1"/>
        <end position="27"/>
    </location>
</feature>
<keyword evidence="5" id="KW-1185">Reference proteome</keyword>
<evidence type="ECO:0000313" key="4">
    <source>
        <dbReference type="EMBL" id="GGA79977.1"/>
    </source>
</evidence>
<protein>
    <submittedName>
        <fullName evidence="4">Peptidase S13</fullName>
    </submittedName>
</protein>
<dbReference type="InterPro" id="IPR000667">
    <property type="entry name" value="Peptidase_S13"/>
</dbReference>
<keyword evidence="2" id="KW-0378">Hydrolase</keyword>
<dbReference type="Gene3D" id="3.40.710.10">
    <property type="entry name" value="DD-peptidase/beta-lactamase superfamily"/>
    <property type="match status" value="1"/>
</dbReference>
<evidence type="ECO:0000256" key="3">
    <source>
        <dbReference type="SAM" id="SignalP"/>
    </source>
</evidence>
<proteinExistence type="inferred from homology"/>
<dbReference type="Gene3D" id="3.50.80.20">
    <property type="entry name" value="D-Ala-D-Ala carboxypeptidase C, peptidase S13"/>
    <property type="match status" value="1"/>
</dbReference>
<evidence type="ECO:0000256" key="2">
    <source>
        <dbReference type="ARBA" id="ARBA00022801"/>
    </source>
</evidence>
<evidence type="ECO:0000256" key="1">
    <source>
        <dbReference type="ARBA" id="ARBA00006096"/>
    </source>
</evidence>
<reference evidence="4" key="1">
    <citation type="journal article" date="2014" name="Int. J. Syst. Evol. Microbiol.">
        <title>Complete genome sequence of Corynebacterium casei LMG S-19264T (=DSM 44701T), isolated from a smear-ripened cheese.</title>
        <authorList>
            <consortium name="US DOE Joint Genome Institute (JGI-PGF)"/>
            <person name="Walter F."/>
            <person name="Albersmeier A."/>
            <person name="Kalinowski J."/>
            <person name="Ruckert C."/>
        </authorList>
    </citation>
    <scope>NUCLEOTIDE SEQUENCE</scope>
    <source>
        <strain evidence="4">CGMCC 1.15447</strain>
    </source>
</reference>
<dbReference type="GO" id="GO:0004185">
    <property type="term" value="F:serine-type carboxypeptidase activity"/>
    <property type="evidence" value="ECO:0007669"/>
    <property type="project" value="InterPro"/>
</dbReference>
<gene>
    <name evidence="4" type="ORF">GCM10011507_34050</name>
</gene>
<dbReference type="RefSeq" id="WP_188760737.1">
    <property type="nucleotide sequence ID" value="NZ_BMJB01000004.1"/>
</dbReference>
<dbReference type="PANTHER" id="PTHR30023:SF0">
    <property type="entry name" value="PENICILLIN-SENSITIVE CARBOXYPEPTIDASE A"/>
    <property type="match status" value="1"/>
</dbReference>
<comment type="caution">
    <text evidence="4">The sequence shown here is derived from an EMBL/GenBank/DDBJ whole genome shotgun (WGS) entry which is preliminary data.</text>
</comment>
<reference evidence="4" key="2">
    <citation type="submission" date="2020-09" db="EMBL/GenBank/DDBJ databases">
        <authorList>
            <person name="Sun Q."/>
            <person name="Zhou Y."/>
        </authorList>
    </citation>
    <scope>NUCLEOTIDE SEQUENCE</scope>
    <source>
        <strain evidence="4">CGMCC 1.15447</strain>
    </source>
</reference>
<evidence type="ECO:0000313" key="5">
    <source>
        <dbReference type="Proteomes" id="UP000648801"/>
    </source>
</evidence>
<dbReference type="GO" id="GO:0006508">
    <property type="term" value="P:proteolysis"/>
    <property type="evidence" value="ECO:0007669"/>
    <property type="project" value="InterPro"/>
</dbReference>
<accession>A0A916S1B0</accession>
<dbReference type="PANTHER" id="PTHR30023">
    <property type="entry name" value="D-ALANYL-D-ALANINE CARBOXYPEPTIDASE"/>
    <property type="match status" value="1"/>
</dbReference>
<feature type="chain" id="PRO_5037409914" evidence="3">
    <location>
        <begin position="28"/>
        <end position="541"/>
    </location>
</feature>
<dbReference type="Pfam" id="PF02113">
    <property type="entry name" value="Peptidase_S13"/>
    <property type="match status" value="1"/>
</dbReference>
<dbReference type="EMBL" id="BMJB01000004">
    <property type="protein sequence ID" value="GGA79977.1"/>
    <property type="molecule type" value="Genomic_DNA"/>
</dbReference>
<keyword evidence="3" id="KW-0732">Signal</keyword>
<dbReference type="GO" id="GO:0000270">
    <property type="term" value="P:peptidoglycan metabolic process"/>
    <property type="evidence" value="ECO:0007669"/>
    <property type="project" value="TreeGrafter"/>
</dbReference>
<organism evidence="4 5">
    <name type="scientific">Edaphobacter acidisoli</name>
    <dbReference type="NCBI Taxonomy" id="2040573"/>
    <lineage>
        <taxon>Bacteria</taxon>
        <taxon>Pseudomonadati</taxon>
        <taxon>Acidobacteriota</taxon>
        <taxon>Terriglobia</taxon>
        <taxon>Terriglobales</taxon>
        <taxon>Acidobacteriaceae</taxon>
        <taxon>Edaphobacter</taxon>
    </lineage>
</organism>
<dbReference type="AlphaFoldDB" id="A0A916S1B0"/>